<dbReference type="InterPro" id="IPR036388">
    <property type="entry name" value="WH-like_DNA-bd_sf"/>
</dbReference>
<keyword evidence="4" id="KW-0805">Transcription regulation</keyword>
<accession>A0A3G2RA19</accession>
<sequence>MQEEKKGFVRKTRQRDLILKTLRSTKSHPTADWIYEKVKKEMPNISLGTVYRNLGTLKEMGEILELNYGSKFSRFDGNPENHYHFVCTRCGKVLDVEGCPVDKQLDETVSRENGVEVFFHRTEFYGLCRDCKEEEK</sequence>
<feature type="binding site" evidence="7">
    <location>
        <position position="131"/>
    </location>
    <ligand>
        <name>Zn(2+)</name>
        <dbReference type="ChEBI" id="CHEBI:29105"/>
    </ligand>
</feature>
<evidence type="ECO:0000313" key="10">
    <source>
        <dbReference type="Proteomes" id="UP000280960"/>
    </source>
</evidence>
<comment type="similarity">
    <text evidence="1">Belongs to the Fur family.</text>
</comment>
<evidence type="ECO:0000256" key="8">
    <source>
        <dbReference type="PIRSR" id="PIRSR602481-2"/>
    </source>
</evidence>
<dbReference type="Proteomes" id="UP000280960">
    <property type="component" value="Chromosome"/>
</dbReference>
<proteinExistence type="inferred from homology"/>
<dbReference type="AlphaFoldDB" id="A0A3G2RA19"/>
<dbReference type="KEGG" id="bacg:D2962_16240"/>
<dbReference type="PANTHER" id="PTHR33202:SF8">
    <property type="entry name" value="PEROXIDE-RESPONSIVE REPRESSOR PERR"/>
    <property type="match status" value="1"/>
</dbReference>
<keyword evidence="2" id="KW-0678">Repressor</keyword>
<dbReference type="PANTHER" id="PTHR33202">
    <property type="entry name" value="ZINC UPTAKE REGULATION PROTEIN"/>
    <property type="match status" value="1"/>
</dbReference>
<protein>
    <submittedName>
        <fullName evidence="9">Transcriptional repressor</fullName>
    </submittedName>
</protein>
<evidence type="ECO:0000256" key="7">
    <source>
        <dbReference type="PIRSR" id="PIRSR602481-1"/>
    </source>
</evidence>
<evidence type="ECO:0000256" key="6">
    <source>
        <dbReference type="ARBA" id="ARBA00023163"/>
    </source>
</evidence>
<gene>
    <name evidence="9" type="ORF">D2962_16240</name>
</gene>
<evidence type="ECO:0000256" key="4">
    <source>
        <dbReference type="ARBA" id="ARBA00023015"/>
    </source>
</evidence>
<dbReference type="InterPro" id="IPR036390">
    <property type="entry name" value="WH_DNA-bd_sf"/>
</dbReference>
<keyword evidence="10" id="KW-1185">Reference proteome</keyword>
<evidence type="ECO:0000313" key="9">
    <source>
        <dbReference type="EMBL" id="AYO32342.1"/>
    </source>
</evidence>
<dbReference type="SUPFAM" id="SSF46785">
    <property type="entry name" value="Winged helix' DNA-binding domain"/>
    <property type="match status" value="1"/>
</dbReference>
<dbReference type="GO" id="GO:0000976">
    <property type="term" value="F:transcription cis-regulatory region binding"/>
    <property type="evidence" value="ECO:0007669"/>
    <property type="project" value="TreeGrafter"/>
</dbReference>
<keyword evidence="7" id="KW-0479">Metal-binding</keyword>
<evidence type="ECO:0000256" key="3">
    <source>
        <dbReference type="ARBA" id="ARBA00022833"/>
    </source>
</evidence>
<keyword evidence="5" id="KW-0238">DNA-binding</keyword>
<dbReference type="GO" id="GO:0003700">
    <property type="term" value="F:DNA-binding transcription factor activity"/>
    <property type="evidence" value="ECO:0007669"/>
    <property type="project" value="InterPro"/>
</dbReference>
<dbReference type="GO" id="GO:1900376">
    <property type="term" value="P:regulation of secondary metabolite biosynthetic process"/>
    <property type="evidence" value="ECO:0007669"/>
    <property type="project" value="TreeGrafter"/>
</dbReference>
<dbReference type="EMBL" id="CP033169">
    <property type="protein sequence ID" value="AYO32342.1"/>
    <property type="molecule type" value="Genomic_DNA"/>
</dbReference>
<feature type="binding site" evidence="7">
    <location>
        <position position="128"/>
    </location>
    <ligand>
        <name>Zn(2+)</name>
        <dbReference type="ChEBI" id="CHEBI:29105"/>
    </ligand>
</feature>
<dbReference type="Gene3D" id="1.10.10.10">
    <property type="entry name" value="Winged helix-like DNA-binding domain superfamily/Winged helix DNA-binding domain"/>
    <property type="match status" value="1"/>
</dbReference>
<keyword evidence="8" id="KW-0408">Iron</keyword>
<comment type="cofactor">
    <cofactor evidence="7">
        <name>Zn(2+)</name>
        <dbReference type="ChEBI" id="CHEBI:29105"/>
    </cofactor>
    <text evidence="7">Binds 1 zinc ion per subunit.</text>
</comment>
<evidence type="ECO:0000256" key="2">
    <source>
        <dbReference type="ARBA" id="ARBA00022491"/>
    </source>
</evidence>
<organism evidence="9 10">
    <name type="scientific">Biomaibacter acetigenes</name>
    <dbReference type="NCBI Taxonomy" id="2316383"/>
    <lineage>
        <taxon>Bacteria</taxon>
        <taxon>Bacillati</taxon>
        <taxon>Bacillota</taxon>
        <taxon>Clostridia</taxon>
        <taxon>Thermosediminibacterales</taxon>
        <taxon>Tepidanaerobacteraceae</taxon>
        <taxon>Biomaibacter</taxon>
    </lineage>
</organism>
<feature type="binding site" evidence="8">
    <location>
        <position position="120"/>
    </location>
    <ligand>
        <name>Fe cation</name>
        <dbReference type="ChEBI" id="CHEBI:24875"/>
    </ligand>
</feature>
<keyword evidence="6" id="KW-0804">Transcription</keyword>
<dbReference type="GO" id="GO:0045892">
    <property type="term" value="P:negative regulation of DNA-templated transcription"/>
    <property type="evidence" value="ECO:0007669"/>
    <property type="project" value="TreeGrafter"/>
</dbReference>
<dbReference type="InterPro" id="IPR043135">
    <property type="entry name" value="Fur_C"/>
</dbReference>
<feature type="binding site" evidence="7">
    <location>
        <position position="90"/>
    </location>
    <ligand>
        <name>Zn(2+)</name>
        <dbReference type="ChEBI" id="CHEBI:29105"/>
    </ligand>
</feature>
<dbReference type="GO" id="GO:0008270">
    <property type="term" value="F:zinc ion binding"/>
    <property type="evidence" value="ECO:0007669"/>
    <property type="project" value="TreeGrafter"/>
</dbReference>
<dbReference type="InterPro" id="IPR002481">
    <property type="entry name" value="FUR"/>
</dbReference>
<feature type="binding site" evidence="7">
    <location>
        <position position="87"/>
    </location>
    <ligand>
        <name>Zn(2+)</name>
        <dbReference type="ChEBI" id="CHEBI:29105"/>
    </ligand>
</feature>
<dbReference type="Gene3D" id="3.30.1490.190">
    <property type="match status" value="1"/>
</dbReference>
<dbReference type="CDD" id="cd07153">
    <property type="entry name" value="Fur_like"/>
    <property type="match status" value="1"/>
</dbReference>
<evidence type="ECO:0000256" key="5">
    <source>
        <dbReference type="ARBA" id="ARBA00023125"/>
    </source>
</evidence>
<dbReference type="Pfam" id="PF01475">
    <property type="entry name" value="FUR"/>
    <property type="match status" value="1"/>
</dbReference>
<evidence type="ECO:0000256" key="1">
    <source>
        <dbReference type="ARBA" id="ARBA00007957"/>
    </source>
</evidence>
<name>A0A3G2RA19_9FIRM</name>
<reference evidence="9 10" key="1">
    <citation type="submission" date="2018-10" db="EMBL/GenBank/DDBJ databases">
        <authorList>
            <person name="Zhang X."/>
        </authorList>
    </citation>
    <scope>NUCLEOTIDE SEQUENCE [LARGE SCALE GENOMIC DNA]</scope>
    <source>
        <strain evidence="9 10">SK-G1</strain>
    </source>
</reference>
<comment type="cofactor">
    <cofactor evidence="8">
        <name>Mn(2+)</name>
        <dbReference type="ChEBI" id="CHEBI:29035"/>
    </cofactor>
    <cofactor evidence="8">
        <name>Fe(2+)</name>
        <dbReference type="ChEBI" id="CHEBI:29033"/>
    </cofactor>
    <text evidence="8">Binds 1 Mn(2+) or Fe(2+) ion per subunit.</text>
</comment>
<keyword evidence="3 7" id="KW-0862">Zinc</keyword>